<feature type="region of interest" description="Disordered" evidence="1">
    <location>
        <begin position="24"/>
        <end position="74"/>
    </location>
</feature>
<evidence type="ECO:0000313" key="4">
    <source>
        <dbReference type="Proteomes" id="UP000612746"/>
    </source>
</evidence>
<dbReference type="Pfam" id="PF13649">
    <property type="entry name" value="Methyltransf_25"/>
    <property type="match status" value="1"/>
</dbReference>
<dbReference type="EMBL" id="JAEPRA010000010">
    <property type="protein sequence ID" value="KAG2179512.1"/>
    <property type="molecule type" value="Genomic_DNA"/>
</dbReference>
<keyword evidence="4" id="KW-1185">Reference proteome</keyword>
<name>A0A8H7UFB1_9FUNG</name>
<dbReference type="GO" id="GO:0008168">
    <property type="term" value="F:methyltransferase activity"/>
    <property type="evidence" value="ECO:0007669"/>
    <property type="project" value="TreeGrafter"/>
</dbReference>
<comment type="caution">
    <text evidence="3">The sequence shown here is derived from an EMBL/GenBank/DDBJ whole genome shotgun (WGS) entry which is preliminary data.</text>
</comment>
<reference evidence="3" key="1">
    <citation type="submission" date="2020-12" db="EMBL/GenBank/DDBJ databases">
        <title>Metabolic potential, ecology and presence of endohyphal bacteria is reflected in genomic diversity of Mucoromycotina.</title>
        <authorList>
            <person name="Muszewska A."/>
            <person name="Okrasinska A."/>
            <person name="Steczkiewicz K."/>
            <person name="Drgas O."/>
            <person name="Orlowska M."/>
            <person name="Perlinska-Lenart U."/>
            <person name="Aleksandrzak-Piekarczyk T."/>
            <person name="Szatraj K."/>
            <person name="Zielenkiewicz U."/>
            <person name="Pilsyk S."/>
            <person name="Malc E."/>
            <person name="Mieczkowski P."/>
            <person name="Kruszewska J.S."/>
            <person name="Biernat P."/>
            <person name="Pawlowska J."/>
        </authorList>
    </citation>
    <scope>NUCLEOTIDE SEQUENCE</scope>
    <source>
        <strain evidence="3">WA0000051536</strain>
    </source>
</reference>
<proteinExistence type="predicted"/>
<dbReference type="Gene3D" id="3.40.50.150">
    <property type="entry name" value="Vaccinia Virus protein VP39"/>
    <property type="match status" value="1"/>
</dbReference>
<evidence type="ECO:0000256" key="1">
    <source>
        <dbReference type="SAM" id="MobiDB-lite"/>
    </source>
</evidence>
<dbReference type="InterPro" id="IPR041698">
    <property type="entry name" value="Methyltransf_25"/>
</dbReference>
<dbReference type="CDD" id="cd02440">
    <property type="entry name" value="AdoMet_MTases"/>
    <property type="match status" value="1"/>
</dbReference>
<accession>A0A8H7UFB1</accession>
<sequence>MGNETSKAKVEALTDGKWQVKQWTSLNPQLSHPGDASSLKSDASSTHSGLFTNRTDTMSSENSMESDSRQKKKRKPFKYAKDFLFNGSISPWGQDKALYRTDQMSSNSSLPLRPLTDDMMDSLRTSNSISSVTASSTDHVLDEDDLTLVAEKGCHVGHEIMSSIFTLEAYQTLYHRLCIVQVEDRLRSGAQVLHLGCGSAEWSLAMAKIFPDVTFYAVDTAEYLSTAKLRHIPKNVCIQTARNGLDHLPFSDQSFDYVMCRFLSFRIFNWRSLVDEMVRLTKPGCYIELCEPDYLHVGTYGPITQLLANGIMNMMLNNNIDPYIADELDNVLSETETLLFVNSQSAFISLANQSVSQHLFSMTVQGLGRYLTDWKPNDTTDIDSLVAQYVKECQEAEGHISVRSVFAQRSRLL</sequence>
<feature type="compositionally biased region" description="Polar residues" evidence="1">
    <location>
        <begin position="38"/>
        <end position="65"/>
    </location>
</feature>
<feature type="domain" description="Methyltransferase" evidence="2">
    <location>
        <begin position="192"/>
        <end position="284"/>
    </location>
</feature>
<gene>
    <name evidence="3" type="ORF">INT44_006358</name>
</gene>
<dbReference type="OrthoDB" id="2013972at2759"/>
<dbReference type="AlphaFoldDB" id="A0A8H7UFB1"/>
<organism evidence="3 4">
    <name type="scientific">Umbelopsis vinacea</name>
    <dbReference type="NCBI Taxonomy" id="44442"/>
    <lineage>
        <taxon>Eukaryota</taxon>
        <taxon>Fungi</taxon>
        <taxon>Fungi incertae sedis</taxon>
        <taxon>Mucoromycota</taxon>
        <taxon>Mucoromycotina</taxon>
        <taxon>Umbelopsidomycetes</taxon>
        <taxon>Umbelopsidales</taxon>
        <taxon>Umbelopsidaceae</taxon>
        <taxon>Umbelopsis</taxon>
    </lineage>
</organism>
<dbReference type="PANTHER" id="PTHR43591">
    <property type="entry name" value="METHYLTRANSFERASE"/>
    <property type="match status" value="1"/>
</dbReference>
<dbReference type="InterPro" id="IPR029063">
    <property type="entry name" value="SAM-dependent_MTases_sf"/>
</dbReference>
<dbReference type="SUPFAM" id="SSF53335">
    <property type="entry name" value="S-adenosyl-L-methionine-dependent methyltransferases"/>
    <property type="match status" value="1"/>
</dbReference>
<evidence type="ECO:0000313" key="3">
    <source>
        <dbReference type="EMBL" id="KAG2179512.1"/>
    </source>
</evidence>
<dbReference type="PANTHER" id="PTHR43591:SF24">
    <property type="entry name" value="2-METHOXY-6-POLYPRENYL-1,4-BENZOQUINOL METHYLASE, MITOCHONDRIAL"/>
    <property type="match status" value="1"/>
</dbReference>
<dbReference type="Proteomes" id="UP000612746">
    <property type="component" value="Unassembled WGS sequence"/>
</dbReference>
<evidence type="ECO:0000259" key="2">
    <source>
        <dbReference type="Pfam" id="PF13649"/>
    </source>
</evidence>
<protein>
    <recommendedName>
        <fullName evidence="2">Methyltransferase domain-containing protein</fullName>
    </recommendedName>
</protein>